<feature type="compositionally biased region" description="Basic residues" evidence="1">
    <location>
        <begin position="364"/>
        <end position="373"/>
    </location>
</feature>
<feature type="region of interest" description="Disordered" evidence="1">
    <location>
        <begin position="554"/>
        <end position="633"/>
    </location>
</feature>
<feature type="compositionally biased region" description="Gly residues" evidence="1">
    <location>
        <begin position="794"/>
        <end position="803"/>
    </location>
</feature>
<dbReference type="RefSeq" id="XP_020133101.1">
    <property type="nucleotide sequence ID" value="XM_020279787.1"/>
</dbReference>
<dbReference type="EMBL" id="MNUE01000009">
    <property type="protein sequence ID" value="OJD36841.1"/>
    <property type="molecule type" value="Genomic_DNA"/>
</dbReference>
<proteinExistence type="predicted"/>
<feature type="region of interest" description="Disordered" evidence="1">
    <location>
        <begin position="790"/>
        <end position="844"/>
    </location>
</feature>
<evidence type="ECO:0000313" key="2">
    <source>
        <dbReference type="EMBL" id="OJD36841.1"/>
    </source>
</evidence>
<evidence type="ECO:0000313" key="3">
    <source>
        <dbReference type="Proteomes" id="UP000183809"/>
    </source>
</evidence>
<evidence type="ECO:0000256" key="1">
    <source>
        <dbReference type="SAM" id="MobiDB-lite"/>
    </source>
</evidence>
<feature type="compositionally biased region" description="Basic residues" evidence="1">
    <location>
        <begin position="567"/>
        <end position="580"/>
    </location>
</feature>
<dbReference type="AlphaFoldDB" id="A0A1J9R8J0"/>
<keyword evidence="3" id="KW-1185">Reference proteome</keyword>
<feature type="compositionally biased region" description="Basic and acidic residues" evidence="1">
    <location>
        <begin position="341"/>
        <end position="363"/>
    </location>
</feature>
<feature type="compositionally biased region" description="Low complexity" evidence="1">
    <location>
        <begin position="707"/>
        <end position="722"/>
    </location>
</feature>
<name>A0A1J9R8J0_9PEZI</name>
<gene>
    <name evidence="2" type="ORF">BKCO1_9000144</name>
</gene>
<organism evidence="2 3">
    <name type="scientific">Diplodia corticola</name>
    <dbReference type="NCBI Taxonomy" id="236234"/>
    <lineage>
        <taxon>Eukaryota</taxon>
        <taxon>Fungi</taxon>
        <taxon>Dikarya</taxon>
        <taxon>Ascomycota</taxon>
        <taxon>Pezizomycotina</taxon>
        <taxon>Dothideomycetes</taxon>
        <taxon>Dothideomycetes incertae sedis</taxon>
        <taxon>Botryosphaeriales</taxon>
        <taxon>Botryosphaeriaceae</taxon>
        <taxon>Diplodia</taxon>
    </lineage>
</organism>
<feature type="compositionally biased region" description="Low complexity" evidence="1">
    <location>
        <begin position="813"/>
        <end position="823"/>
    </location>
</feature>
<dbReference type="GeneID" id="31020050"/>
<accession>A0A1J9R8J0</accession>
<feature type="region of interest" description="Disordered" evidence="1">
    <location>
        <begin position="101"/>
        <end position="120"/>
    </location>
</feature>
<dbReference type="OrthoDB" id="10661468at2759"/>
<feature type="compositionally biased region" description="Basic residues" evidence="1">
    <location>
        <begin position="437"/>
        <end position="454"/>
    </location>
</feature>
<feature type="region of interest" description="Disordered" evidence="1">
    <location>
        <begin position="328"/>
        <end position="534"/>
    </location>
</feature>
<sequence>MAPKLLSSKILHLHHHHPPYSSPRSEATARARLEAWRSGFDDTLTTFRGRVVPVQAGDLRYDKPREYWVLPAGGWEVVKIRAKLIKAAARRPSSKSRYKYWLRGRERENKRQQRQRQRPQLLVKRKRRYEPDAVWFGRMAKRQAADMLKPVAARRGGGGHEYARERLLHTVINNKVQVEGTAHCVELGQTFFPWARLPAAIQARIIALAAWGNPDGVVVRLERRPLDDDDDDGNNFRFQARPLTTSPHRPPTSTPTPSTPLPPGLLTVSRAFSARVLHAFYATTTLHFCAAADLLRFVRETSTASASDLPHLAHLVLETTDRDAFEVLTPRGAFPGGGEGRSCEEEAAAGERSRNRGRGEGRSGLRRRGGRLRRVGEKEEEEEEEEEGSRVRSDGESGSGSSSLEGDDDDDQHPASIDVSPFSSSIFYFAESESSRRKDRRRRKGRLPRHRQRQQRQQQQKNPPKSKHGRSTATKEQKKSDIHSHHGTSCCGHAHNHDLMQHHSRHHSSSSSPSSHSDSIDATTEETQRHRPARLRCWPKPCTALALRRLWAKGKEKVTTSTSLRRGGTKTKRKTKRKQKQQQESGHGCCCSHDHGHGRHHHGDMKEVVEEDEEEEKEEGEGRQAHHSTQRLPQWQRSLQNGSATQPKDVLTGLKTFVLKIEGGGGGGGGGGDGEAQRTRRHFKWMRVIEDDDIEKRSRPPNPTSTPNPSSSSREPEVVVVPGGRGGARPPDDHRRGRPGRGRVICDLRGDHYGSEVGLRAVWGAEWLVRGLRETVVPRTCEVRLRIEGFSVSSGGGGGGGGGDSDDEEQKAAEVAVVVDPAAGPSRGREIGKAGGGGGADTAAAVLQSSSPPLPKQQCKSREKWLFPSEDSSGDEDWCSALTSQHHHHKVRPAERSLNARGKNIKGRIKTHRGKQSESAQVAPWTDLMLPNDYKKKFRLKLL</sequence>
<feature type="region of interest" description="Disordered" evidence="1">
    <location>
        <begin position="230"/>
        <end position="263"/>
    </location>
</feature>
<feature type="compositionally biased region" description="Basic and acidic residues" evidence="1">
    <location>
        <begin position="473"/>
        <end position="484"/>
    </location>
</feature>
<comment type="caution">
    <text evidence="2">The sequence shown here is derived from an EMBL/GenBank/DDBJ whole genome shotgun (WGS) entry which is preliminary data.</text>
</comment>
<feature type="compositionally biased region" description="Acidic residues" evidence="1">
    <location>
        <begin position="609"/>
        <end position="619"/>
    </location>
</feature>
<reference evidence="2 3" key="1">
    <citation type="submission" date="2016-10" db="EMBL/GenBank/DDBJ databases">
        <title>Proteomics and genomics reveal pathogen-plant mechanisms compatible with a hemibiotrophic lifestyle of Diplodia corticola.</title>
        <authorList>
            <person name="Fernandes I."/>
            <person name="De Jonge R."/>
            <person name="Van De Peer Y."/>
            <person name="Devreese B."/>
            <person name="Alves A."/>
            <person name="Esteves A.C."/>
        </authorList>
    </citation>
    <scope>NUCLEOTIDE SEQUENCE [LARGE SCALE GENOMIC DNA]</scope>
    <source>
        <strain evidence="2 3">CBS 112549</strain>
    </source>
</reference>
<feature type="region of interest" description="Disordered" evidence="1">
    <location>
        <begin position="689"/>
        <end position="743"/>
    </location>
</feature>
<feature type="compositionally biased region" description="Acidic residues" evidence="1">
    <location>
        <begin position="378"/>
        <end position="387"/>
    </location>
</feature>
<dbReference type="Proteomes" id="UP000183809">
    <property type="component" value="Unassembled WGS sequence"/>
</dbReference>
<protein>
    <submittedName>
        <fullName evidence="2">Uncharacterized protein</fullName>
    </submittedName>
</protein>
<feature type="compositionally biased region" description="Pro residues" evidence="1">
    <location>
        <begin position="248"/>
        <end position="263"/>
    </location>
</feature>